<feature type="region of interest" description="Disordered" evidence="1">
    <location>
        <begin position="1"/>
        <end position="23"/>
    </location>
</feature>
<evidence type="ECO:0000256" key="1">
    <source>
        <dbReference type="SAM" id="MobiDB-lite"/>
    </source>
</evidence>
<organism evidence="2 3">
    <name type="scientific">Eumeta variegata</name>
    <name type="common">Bagworm moth</name>
    <name type="synonym">Eumeta japonica</name>
    <dbReference type="NCBI Taxonomy" id="151549"/>
    <lineage>
        <taxon>Eukaryota</taxon>
        <taxon>Metazoa</taxon>
        <taxon>Ecdysozoa</taxon>
        <taxon>Arthropoda</taxon>
        <taxon>Hexapoda</taxon>
        <taxon>Insecta</taxon>
        <taxon>Pterygota</taxon>
        <taxon>Neoptera</taxon>
        <taxon>Endopterygota</taxon>
        <taxon>Lepidoptera</taxon>
        <taxon>Glossata</taxon>
        <taxon>Ditrysia</taxon>
        <taxon>Tineoidea</taxon>
        <taxon>Psychidae</taxon>
        <taxon>Oiketicinae</taxon>
        <taxon>Eumeta</taxon>
    </lineage>
</organism>
<evidence type="ECO:0000313" key="3">
    <source>
        <dbReference type="Proteomes" id="UP000299102"/>
    </source>
</evidence>
<proteinExistence type="predicted"/>
<dbReference type="EMBL" id="BGZK01000039">
    <property type="protein sequence ID" value="GBP10126.1"/>
    <property type="molecule type" value="Genomic_DNA"/>
</dbReference>
<protein>
    <submittedName>
        <fullName evidence="2">Uncharacterized protein</fullName>
    </submittedName>
</protein>
<reference evidence="2 3" key="1">
    <citation type="journal article" date="2019" name="Commun. Biol.">
        <title>The bagworm genome reveals a unique fibroin gene that provides high tensile strength.</title>
        <authorList>
            <person name="Kono N."/>
            <person name="Nakamura H."/>
            <person name="Ohtoshi R."/>
            <person name="Tomita M."/>
            <person name="Numata K."/>
            <person name="Arakawa K."/>
        </authorList>
    </citation>
    <scope>NUCLEOTIDE SEQUENCE [LARGE SCALE GENOMIC DNA]</scope>
</reference>
<gene>
    <name evidence="2" type="ORF">EVAR_77543_1</name>
</gene>
<keyword evidence="3" id="KW-1185">Reference proteome</keyword>
<dbReference type="AlphaFoldDB" id="A0A4C1T7G1"/>
<evidence type="ECO:0000313" key="2">
    <source>
        <dbReference type="EMBL" id="GBP10126.1"/>
    </source>
</evidence>
<comment type="caution">
    <text evidence="2">The sequence shown here is derived from an EMBL/GenBank/DDBJ whole genome shotgun (WGS) entry which is preliminary data.</text>
</comment>
<dbReference type="Proteomes" id="UP000299102">
    <property type="component" value="Unassembled WGS sequence"/>
</dbReference>
<name>A0A4C1T7G1_EUMVA</name>
<sequence>MDVPRSGESLGRPREESNYKSARTSAIHLGAHHSGGGCIFVNNSGRPVARNINSIFKGMSTFPKENEEEGTGLVKGERPT</sequence>
<accession>A0A4C1T7G1</accession>